<dbReference type="GO" id="GO:0005886">
    <property type="term" value="C:plasma membrane"/>
    <property type="evidence" value="ECO:0007669"/>
    <property type="project" value="UniProtKB-SubCell"/>
</dbReference>
<evidence type="ECO:0000256" key="8">
    <source>
        <dbReference type="ARBA" id="ARBA00023239"/>
    </source>
</evidence>
<gene>
    <name evidence="11 13" type="primary">psd</name>
    <name evidence="13" type="ORF">KL86DPRO_50288</name>
</gene>
<keyword evidence="4 11" id="KW-0443">Lipid metabolism</keyword>
<comment type="cofactor">
    <cofactor evidence="11">
        <name>pyruvate</name>
        <dbReference type="ChEBI" id="CHEBI:15361"/>
    </cofactor>
    <text evidence="11">Binds 1 pyruvoyl group covalently per subunit.</text>
</comment>
<feature type="chain" id="PRO_5023490267" description="Phosphatidylserine decarboxylase beta chain" evidence="11">
    <location>
        <begin position="1"/>
        <end position="180"/>
    </location>
</feature>
<evidence type="ECO:0000256" key="9">
    <source>
        <dbReference type="ARBA" id="ARBA00023264"/>
    </source>
</evidence>
<dbReference type="GO" id="GO:0006646">
    <property type="term" value="P:phosphatidylethanolamine biosynthetic process"/>
    <property type="evidence" value="ECO:0007669"/>
    <property type="project" value="UniProtKB-UniRule"/>
</dbReference>
<keyword evidence="2 11" id="KW-0444">Lipid biosynthesis</keyword>
<sequence length="215" mass="23587">MRHGRIGIAPEGYPFIFLCAFSTLIFAVIGCWPMAVILLAATWFAGHFFRDPERVVPTGANRAVSPADGKIVKIQPMPDPFTGQQRVCISVFMNVFNVHVNRTPVAGKITAIAYHPGKFFNAALDKASHDNERCAYAVEGKEGSFTMVQIAGLIARRIVCRVEEGEKLERGERFGMIRFGSRVDLYLPDDYVPAVSIGQKVVAGQSVLAERKSAA</sequence>
<evidence type="ECO:0000256" key="3">
    <source>
        <dbReference type="ARBA" id="ARBA00022793"/>
    </source>
</evidence>
<dbReference type="InterPro" id="IPR033175">
    <property type="entry name" value="PSD-A"/>
</dbReference>
<dbReference type="AlphaFoldDB" id="A0A212KDQ6"/>
<comment type="similarity">
    <text evidence="11">Belongs to the phosphatidylserine decarboxylase family. PSD-A subfamily.</text>
</comment>
<protein>
    <recommendedName>
        <fullName evidence="11">Phosphatidylserine decarboxylase proenzyme</fullName>
        <ecNumber evidence="11">4.1.1.65</ecNumber>
    </recommendedName>
    <component>
        <recommendedName>
            <fullName evidence="11">Phosphatidylserine decarboxylase alpha chain</fullName>
        </recommendedName>
    </component>
    <component>
        <recommendedName>
            <fullName evidence="11">Phosphatidylserine decarboxylase beta chain</fullName>
        </recommendedName>
    </component>
</protein>
<keyword evidence="3 11" id="KW-0210">Decarboxylase</keyword>
<comment type="function">
    <text evidence="11">Catalyzes the formation of phosphatidylethanolamine (PtdEtn) from phosphatidylserine (PtdSer).</text>
</comment>
<evidence type="ECO:0000256" key="12">
    <source>
        <dbReference type="SAM" id="Phobius"/>
    </source>
</evidence>
<keyword evidence="6 11" id="KW-0865">Zymogen</keyword>
<keyword evidence="7 11" id="KW-0594">Phospholipid biosynthesis</keyword>
<keyword evidence="1 11" id="KW-1003">Cell membrane</keyword>
<comment type="pathway">
    <text evidence="11">Phospholipid metabolism; phosphatidylethanolamine biosynthesis; phosphatidylethanolamine from CDP-diacylglycerol: step 2/2.</text>
</comment>
<evidence type="ECO:0000256" key="4">
    <source>
        <dbReference type="ARBA" id="ARBA00023098"/>
    </source>
</evidence>
<evidence type="ECO:0000256" key="6">
    <source>
        <dbReference type="ARBA" id="ARBA00023145"/>
    </source>
</evidence>
<keyword evidence="12" id="KW-0812">Transmembrane</keyword>
<keyword evidence="8 11" id="KW-0456">Lyase</keyword>
<feature type="site" description="Cleavage (non-hydrolytic); by autocatalysis" evidence="11">
    <location>
        <begin position="180"/>
        <end position="181"/>
    </location>
</feature>
<comment type="PTM">
    <text evidence="11">Is synthesized initially as an inactive proenzyme. Formation of the active enzyme involves a self-maturation process in which the active site pyruvoyl group is generated from an internal serine residue via an autocatalytic post-translational modification. Two non-identical subunits are generated from the proenzyme in this reaction, and the pyruvate is formed at the N-terminus of the alpha chain, which is derived from the carboxyl end of the proenzyme. The post-translation cleavage follows an unusual pathway, termed non-hydrolytic serinolysis, in which the side chain hydroxyl group of the serine supplies its oxygen atom to form the C-terminus of the beta chain, while the remainder of the serine residue undergoes an oxidative deamination to produce ammonia and the pyruvoyl prosthetic group on the alpha chain.</text>
</comment>
<dbReference type="NCBIfam" id="NF003678">
    <property type="entry name" value="PRK05305.1-2"/>
    <property type="match status" value="1"/>
</dbReference>
<feature type="chain" id="PRO_5023490269" description="Phosphatidylserine decarboxylase alpha chain" evidence="11">
    <location>
        <begin position="181"/>
        <end position="215"/>
    </location>
</feature>
<dbReference type="EC" id="4.1.1.65" evidence="11"/>
<dbReference type="GO" id="GO:0004609">
    <property type="term" value="F:phosphatidylserine decarboxylase activity"/>
    <property type="evidence" value="ECO:0007669"/>
    <property type="project" value="UniProtKB-UniRule"/>
</dbReference>
<evidence type="ECO:0000256" key="11">
    <source>
        <dbReference type="HAMAP-Rule" id="MF_00664"/>
    </source>
</evidence>
<comment type="catalytic activity">
    <reaction evidence="11">
        <text>a 1,2-diacyl-sn-glycero-3-phospho-L-serine + H(+) = a 1,2-diacyl-sn-glycero-3-phosphoethanolamine + CO2</text>
        <dbReference type="Rhea" id="RHEA:20828"/>
        <dbReference type="ChEBI" id="CHEBI:15378"/>
        <dbReference type="ChEBI" id="CHEBI:16526"/>
        <dbReference type="ChEBI" id="CHEBI:57262"/>
        <dbReference type="ChEBI" id="CHEBI:64612"/>
        <dbReference type="EC" id="4.1.1.65"/>
    </reaction>
</comment>
<feature type="modified residue" description="Pyruvic acid (Ser); by autocatalysis" evidence="11">
    <location>
        <position position="181"/>
    </location>
</feature>
<feature type="transmembrane region" description="Helical" evidence="12">
    <location>
        <begin position="12"/>
        <end position="45"/>
    </location>
</feature>
<evidence type="ECO:0000313" key="13">
    <source>
        <dbReference type="EMBL" id="SBW09826.1"/>
    </source>
</evidence>
<dbReference type="EMBL" id="FLUQ01000005">
    <property type="protein sequence ID" value="SBW09826.1"/>
    <property type="molecule type" value="Genomic_DNA"/>
</dbReference>
<keyword evidence="5 11" id="KW-0472">Membrane</keyword>
<reference evidence="13" key="1">
    <citation type="submission" date="2016-04" db="EMBL/GenBank/DDBJ databases">
        <authorList>
            <person name="Evans L.H."/>
            <person name="Alamgir A."/>
            <person name="Owens N."/>
            <person name="Weber N.D."/>
            <person name="Virtaneva K."/>
            <person name="Barbian K."/>
            <person name="Babar A."/>
            <person name="Rosenke K."/>
        </authorList>
    </citation>
    <scope>NUCLEOTIDE SEQUENCE</scope>
    <source>
        <strain evidence="13">86</strain>
    </source>
</reference>
<evidence type="ECO:0000256" key="5">
    <source>
        <dbReference type="ARBA" id="ARBA00023136"/>
    </source>
</evidence>
<name>A0A212KDQ6_9DELT</name>
<organism evidence="13">
    <name type="scientific">uncultured delta proteobacterium</name>
    <dbReference type="NCBI Taxonomy" id="34034"/>
    <lineage>
        <taxon>Bacteria</taxon>
        <taxon>Deltaproteobacteria</taxon>
        <taxon>environmental samples</taxon>
    </lineage>
</organism>
<feature type="active site" description="Schiff-base intermediate with substrate; via pyruvic acid" evidence="11">
    <location>
        <position position="181"/>
    </location>
</feature>
<keyword evidence="10 11" id="KW-0670">Pyruvate</keyword>
<comment type="subunit">
    <text evidence="11">Heterodimer of a large membrane-associated beta subunit and a small pyruvoyl-containing alpha subunit.</text>
</comment>
<evidence type="ECO:0000256" key="1">
    <source>
        <dbReference type="ARBA" id="ARBA00022475"/>
    </source>
</evidence>
<dbReference type="InterPro" id="IPR003817">
    <property type="entry name" value="PS_Dcarbxylase"/>
</dbReference>
<keyword evidence="9 11" id="KW-1208">Phospholipid metabolism</keyword>
<comment type="subcellular location">
    <subcellularLocation>
        <location evidence="11">Cell membrane</location>
        <topology evidence="11">Peripheral membrane protein</topology>
    </subcellularLocation>
</comment>
<dbReference type="HAMAP" id="MF_00664">
    <property type="entry name" value="PS_decarb_PSD_A"/>
    <property type="match status" value="1"/>
</dbReference>
<dbReference type="UniPathway" id="UPA00558">
    <property type="reaction ID" value="UER00616"/>
</dbReference>
<evidence type="ECO:0000256" key="10">
    <source>
        <dbReference type="ARBA" id="ARBA00023317"/>
    </source>
</evidence>
<dbReference type="PROSITE" id="PS51257">
    <property type="entry name" value="PROKAR_LIPOPROTEIN"/>
    <property type="match status" value="1"/>
</dbReference>
<keyword evidence="12" id="KW-1133">Transmembrane helix</keyword>
<evidence type="ECO:0000256" key="7">
    <source>
        <dbReference type="ARBA" id="ARBA00023209"/>
    </source>
</evidence>
<dbReference type="Pfam" id="PF02666">
    <property type="entry name" value="PS_Dcarbxylase"/>
    <property type="match status" value="1"/>
</dbReference>
<proteinExistence type="inferred from homology"/>
<dbReference type="PANTHER" id="PTHR35809:SF1">
    <property type="entry name" value="ARCHAETIDYLSERINE DECARBOXYLASE PROENZYME-RELATED"/>
    <property type="match status" value="1"/>
</dbReference>
<accession>A0A212KDQ6</accession>
<dbReference type="NCBIfam" id="NF003685">
    <property type="entry name" value="PRK05305.2-5"/>
    <property type="match status" value="1"/>
</dbReference>
<dbReference type="PANTHER" id="PTHR35809">
    <property type="entry name" value="ARCHAETIDYLSERINE DECARBOXYLASE PROENZYME-RELATED"/>
    <property type="match status" value="1"/>
</dbReference>
<evidence type="ECO:0000256" key="2">
    <source>
        <dbReference type="ARBA" id="ARBA00022516"/>
    </source>
</evidence>